<name>A0A2W7CSU3_9HYPH</name>
<dbReference type="InterPro" id="IPR008335">
    <property type="entry name" value="Mopterin_OxRdtase_euk"/>
</dbReference>
<accession>A0A2W7CSU3</accession>
<organism evidence="7 8">
    <name type="scientific">Mesorhizobium kowhaii</name>
    <dbReference type="NCBI Taxonomy" id="1300272"/>
    <lineage>
        <taxon>Bacteria</taxon>
        <taxon>Pseudomonadati</taxon>
        <taxon>Pseudomonadota</taxon>
        <taxon>Alphaproteobacteria</taxon>
        <taxon>Hyphomicrobiales</taxon>
        <taxon>Phyllobacteriaceae</taxon>
        <taxon>Mesorhizobium</taxon>
    </lineage>
</organism>
<comment type="cofactor">
    <cofactor evidence="1">
        <name>Mo-molybdopterin</name>
        <dbReference type="ChEBI" id="CHEBI:71302"/>
    </cofactor>
</comment>
<evidence type="ECO:0000256" key="2">
    <source>
        <dbReference type="ARBA" id="ARBA00022505"/>
    </source>
</evidence>
<evidence type="ECO:0000259" key="5">
    <source>
        <dbReference type="Pfam" id="PF00174"/>
    </source>
</evidence>
<evidence type="ECO:0000313" key="7">
    <source>
        <dbReference type="EMBL" id="PZV39723.1"/>
    </source>
</evidence>
<dbReference type="Gene3D" id="2.60.40.650">
    <property type="match status" value="1"/>
</dbReference>
<dbReference type="Gene3D" id="3.90.420.10">
    <property type="entry name" value="Oxidoreductase, molybdopterin-binding domain"/>
    <property type="match status" value="1"/>
</dbReference>
<keyword evidence="2" id="KW-0500">Molybdenum</keyword>
<gene>
    <name evidence="7" type="ORF">B5V02_07255</name>
</gene>
<dbReference type="InterPro" id="IPR036374">
    <property type="entry name" value="OxRdtase_Mopterin-bd_sf"/>
</dbReference>
<feature type="domain" description="Moybdenum cofactor oxidoreductase dimerisation" evidence="6">
    <location>
        <begin position="285"/>
        <end position="362"/>
    </location>
</feature>
<keyword evidence="3" id="KW-0479">Metal-binding</keyword>
<sequence length="386" mass="43075">MQEIPRREFIANGSAALVGLAAFFATRHADAFPSRPGEEVVKWLDQLPPNPVPQVIKNQLVWEDLDSWVTPNDKFFSIAHFNRPAIEESAWKLEIGGLVKKPLVLTLADIKARPRQEVTFTIECSGNTGLPFFNGGIGNARWAGTPLAPILKEAGVLDSGIEVVFWGADEGEIKRADEVTFKQNFARSMSLADAMDPKNILCYEMNGTPLPPDNGFPLRLIAPGWYGIANAKWLKRIDVREQRFESRFMGRDYVTVREEDHNGETVWVETSVGRARLKSAPARVTHIGNDYRIVGAAWGAPVDRVEVKIDDGPWMPATIDGTDKAEFAWKMWSLDWPKPSAGEHTVTSRAIDTSGNIQPAMSDPWIAKKHTYWESNGQVTRRIQVG</sequence>
<evidence type="ECO:0000256" key="1">
    <source>
        <dbReference type="ARBA" id="ARBA00001924"/>
    </source>
</evidence>
<dbReference type="PANTHER" id="PTHR19372:SF7">
    <property type="entry name" value="SULFITE OXIDASE, MITOCHONDRIAL"/>
    <property type="match status" value="1"/>
</dbReference>
<evidence type="ECO:0000259" key="6">
    <source>
        <dbReference type="Pfam" id="PF03404"/>
    </source>
</evidence>
<dbReference type="GO" id="GO:0020037">
    <property type="term" value="F:heme binding"/>
    <property type="evidence" value="ECO:0007669"/>
    <property type="project" value="TreeGrafter"/>
</dbReference>
<dbReference type="GO" id="GO:0043546">
    <property type="term" value="F:molybdopterin cofactor binding"/>
    <property type="evidence" value="ECO:0007669"/>
    <property type="project" value="TreeGrafter"/>
</dbReference>
<dbReference type="PRINTS" id="PR00407">
    <property type="entry name" value="EUMOPTERIN"/>
</dbReference>
<feature type="domain" description="Oxidoreductase molybdopterin-binding" evidence="5">
    <location>
        <begin position="80"/>
        <end position="246"/>
    </location>
</feature>
<dbReference type="GO" id="GO:0030151">
    <property type="term" value="F:molybdenum ion binding"/>
    <property type="evidence" value="ECO:0007669"/>
    <property type="project" value="InterPro"/>
</dbReference>
<dbReference type="RefSeq" id="WP_111543467.1">
    <property type="nucleotide sequence ID" value="NZ_MZXV01000013.1"/>
</dbReference>
<dbReference type="InterPro" id="IPR000572">
    <property type="entry name" value="OxRdtase_Mopterin-bd_dom"/>
</dbReference>
<dbReference type="OrthoDB" id="9795587at2"/>
<dbReference type="Proteomes" id="UP000248616">
    <property type="component" value="Unassembled WGS sequence"/>
</dbReference>
<dbReference type="InterPro" id="IPR006311">
    <property type="entry name" value="TAT_signal"/>
</dbReference>
<dbReference type="Pfam" id="PF03404">
    <property type="entry name" value="Mo-co_dimer"/>
    <property type="match status" value="1"/>
</dbReference>
<evidence type="ECO:0000256" key="3">
    <source>
        <dbReference type="ARBA" id="ARBA00022723"/>
    </source>
</evidence>
<reference evidence="8" key="1">
    <citation type="submission" date="2017-03" db="EMBL/GenBank/DDBJ databases">
        <authorList>
            <person name="Safronova V.I."/>
            <person name="Sazanova A.L."/>
            <person name="Chirak E.R."/>
        </authorList>
    </citation>
    <scope>NUCLEOTIDE SEQUENCE [LARGE SCALE GENOMIC DNA]</scope>
    <source>
        <strain evidence="8">Ach-343</strain>
    </source>
</reference>
<keyword evidence="8" id="KW-1185">Reference proteome</keyword>
<dbReference type="AlphaFoldDB" id="A0A2W7CSU3"/>
<dbReference type="Pfam" id="PF00174">
    <property type="entry name" value="Oxidored_molyb"/>
    <property type="match status" value="1"/>
</dbReference>
<protein>
    <submittedName>
        <fullName evidence="7">Sulfite oxidase</fullName>
    </submittedName>
</protein>
<dbReference type="SUPFAM" id="SSF56524">
    <property type="entry name" value="Oxidoreductase molybdopterin-binding domain"/>
    <property type="match status" value="1"/>
</dbReference>
<comment type="caution">
    <text evidence="7">The sequence shown here is derived from an EMBL/GenBank/DDBJ whole genome shotgun (WGS) entry which is preliminary data.</text>
</comment>
<dbReference type="PROSITE" id="PS51318">
    <property type="entry name" value="TAT"/>
    <property type="match status" value="1"/>
</dbReference>
<dbReference type="GO" id="GO:0006790">
    <property type="term" value="P:sulfur compound metabolic process"/>
    <property type="evidence" value="ECO:0007669"/>
    <property type="project" value="TreeGrafter"/>
</dbReference>
<proteinExistence type="predicted"/>
<dbReference type="PANTHER" id="PTHR19372">
    <property type="entry name" value="SULFITE REDUCTASE"/>
    <property type="match status" value="1"/>
</dbReference>
<dbReference type="InterPro" id="IPR014756">
    <property type="entry name" value="Ig_E-set"/>
</dbReference>
<keyword evidence="4" id="KW-0560">Oxidoreductase</keyword>
<evidence type="ECO:0000256" key="4">
    <source>
        <dbReference type="ARBA" id="ARBA00023002"/>
    </source>
</evidence>
<dbReference type="GO" id="GO:0008482">
    <property type="term" value="F:sulfite oxidase activity"/>
    <property type="evidence" value="ECO:0007669"/>
    <property type="project" value="TreeGrafter"/>
</dbReference>
<dbReference type="CDD" id="cd02110">
    <property type="entry name" value="SO_family_Moco_dimer"/>
    <property type="match status" value="1"/>
</dbReference>
<dbReference type="SUPFAM" id="SSF81296">
    <property type="entry name" value="E set domains"/>
    <property type="match status" value="1"/>
</dbReference>
<evidence type="ECO:0000313" key="8">
    <source>
        <dbReference type="Proteomes" id="UP000248616"/>
    </source>
</evidence>
<dbReference type="InterPro" id="IPR005066">
    <property type="entry name" value="MoCF_OxRdtse_dimer"/>
</dbReference>
<dbReference type="EMBL" id="MZXV01000013">
    <property type="protein sequence ID" value="PZV39723.1"/>
    <property type="molecule type" value="Genomic_DNA"/>
</dbReference>